<dbReference type="InterPro" id="IPR011006">
    <property type="entry name" value="CheY-like_superfamily"/>
</dbReference>
<dbReference type="PROSITE" id="PS50109">
    <property type="entry name" value="HIS_KIN"/>
    <property type="match status" value="1"/>
</dbReference>
<evidence type="ECO:0000256" key="4">
    <source>
        <dbReference type="ARBA" id="ARBA00022679"/>
    </source>
</evidence>
<accession>A0ABU5IIW7</accession>
<organism evidence="11 12">
    <name type="scientific">Azohydromonas lata</name>
    <dbReference type="NCBI Taxonomy" id="45677"/>
    <lineage>
        <taxon>Bacteria</taxon>
        <taxon>Pseudomonadati</taxon>
        <taxon>Pseudomonadota</taxon>
        <taxon>Betaproteobacteria</taxon>
        <taxon>Burkholderiales</taxon>
        <taxon>Sphaerotilaceae</taxon>
        <taxon>Azohydromonas</taxon>
    </lineage>
</organism>
<feature type="domain" description="PAS" evidence="9">
    <location>
        <begin position="666"/>
        <end position="736"/>
    </location>
</feature>
<dbReference type="PANTHER" id="PTHR43047:SF72">
    <property type="entry name" value="OSMOSENSING HISTIDINE PROTEIN KINASE SLN1"/>
    <property type="match status" value="1"/>
</dbReference>
<dbReference type="InterPro" id="IPR029016">
    <property type="entry name" value="GAF-like_dom_sf"/>
</dbReference>
<evidence type="ECO:0000256" key="6">
    <source>
        <dbReference type="PROSITE-ProRule" id="PRU00169"/>
    </source>
</evidence>
<comment type="catalytic activity">
    <reaction evidence="1">
        <text>ATP + protein L-histidine = ADP + protein N-phospho-L-histidine.</text>
        <dbReference type="EC" id="2.7.13.3"/>
    </reaction>
</comment>
<evidence type="ECO:0000313" key="11">
    <source>
        <dbReference type="EMBL" id="MDZ5458088.1"/>
    </source>
</evidence>
<dbReference type="Pfam" id="PF08448">
    <property type="entry name" value="PAS_4"/>
    <property type="match status" value="2"/>
</dbReference>
<evidence type="ECO:0000259" key="10">
    <source>
        <dbReference type="PROSITE" id="PS50113"/>
    </source>
</evidence>
<dbReference type="Proteomes" id="UP001293718">
    <property type="component" value="Unassembled WGS sequence"/>
</dbReference>
<dbReference type="InterPro" id="IPR001789">
    <property type="entry name" value="Sig_transdc_resp-reg_receiver"/>
</dbReference>
<feature type="domain" description="PAC" evidence="10">
    <location>
        <begin position="613"/>
        <end position="665"/>
    </location>
</feature>
<feature type="modified residue" description="4-aspartylphosphate" evidence="6">
    <location>
        <position position="1101"/>
    </location>
</feature>
<dbReference type="InterPro" id="IPR013656">
    <property type="entry name" value="PAS_4"/>
</dbReference>
<evidence type="ECO:0000256" key="2">
    <source>
        <dbReference type="ARBA" id="ARBA00012438"/>
    </source>
</evidence>
<dbReference type="InterPro" id="IPR000700">
    <property type="entry name" value="PAS-assoc_C"/>
</dbReference>
<dbReference type="NCBIfam" id="TIGR00229">
    <property type="entry name" value="sensory_box"/>
    <property type="match status" value="3"/>
</dbReference>
<feature type="domain" description="Histidine kinase" evidence="7">
    <location>
        <begin position="800"/>
        <end position="1018"/>
    </location>
</feature>
<keyword evidence="4" id="KW-0808">Transferase</keyword>
<dbReference type="Gene3D" id="3.40.50.2300">
    <property type="match status" value="1"/>
</dbReference>
<dbReference type="InterPro" id="IPR036890">
    <property type="entry name" value="HATPase_C_sf"/>
</dbReference>
<evidence type="ECO:0000256" key="5">
    <source>
        <dbReference type="ARBA" id="ARBA00022777"/>
    </source>
</evidence>
<dbReference type="InterPro" id="IPR035965">
    <property type="entry name" value="PAS-like_dom_sf"/>
</dbReference>
<keyword evidence="12" id="KW-1185">Reference proteome</keyword>
<feature type="domain" description="PAS" evidence="9">
    <location>
        <begin position="540"/>
        <end position="610"/>
    </location>
</feature>
<dbReference type="SMART" id="SM00388">
    <property type="entry name" value="HisKA"/>
    <property type="match status" value="1"/>
</dbReference>
<dbReference type="SUPFAM" id="SSF55785">
    <property type="entry name" value="PYP-like sensor domain (PAS domain)"/>
    <property type="match status" value="5"/>
</dbReference>
<feature type="domain" description="PAS" evidence="9">
    <location>
        <begin position="430"/>
        <end position="500"/>
    </location>
</feature>
<name>A0ABU5IIW7_9BURK</name>
<dbReference type="Gene3D" id="3.30.450.20">
    <property type="entry name" value="PAS domain"/>
    <property type="match status" value="5"/>
</dbReference>
<dbReference type="SUPFAM" id="SSF52172">
    <property type="entry name" value="CheY-like"/>
    <property type="match status" value="1"/>
</dbReference>
<evidence type="ECO:0000259" key="8">
    <source>
        <dbReference type="PROSITE" id="PS50110"/>
    </source>
</evidence>
<evidence type="ECO:0000259" key="9">
    <source>
        <dbReference type="PROSITE" id="PS50112"/>
    </source>
</evidence>
<dbReference type="PROSITE" id="PS50113">
    <property type="entry name" value="PAC"/>
    <property type="match status" value="1"/>
</dbReference>
<dbReference type="PANTHER" id="PTHR43047">
    <property type="entry name" value="TWO-COMPONENT HISTIDINE PROTEIN KINASE"/>
    <property type="match status" value="1"/>
</dbReference>
<dbReference type="Gene3D" id="2.10.70.100">
    <property type="match status" value="1"/>
</dbReference>
<sequence>MNEEVRRLRTLHELGLLDTAPQAEYDDLARLAATLCGTPSAALTLVDEHRTWPKATFGPPMPEVSREDSLCARALGAGDFFEVEDATRDAALSGLAPVSGPPHIAFYACVPLALADGARVGALSVFDTRARRLDEAARDWLRTLARQAVCLLERQLERRRHEETAQQLADIQSLSHVGTWSLELASGSVQWSAEVFRILGLDESTFVPSREAYFALVHPEDRPRLEHAIARAGEAPMDLRVRVLRPDGSRRCVHERAALREGPEPFGQRLAGTIQDVTAEHEALLALQQRQQALERAGERLRLACEMGHLGTWEFDVLRQRLHGDAEYLRILGFEPAETPTPQQVIALFEPGHQRAIALAFEQACEHGTPYDLVLKFTCRKGLTRWTRSVGKPVRGVAGPGAGSSAVVRVHGIFQDISQQVEAVEAAYQVGRQLEATLERMSDAFYLLDGHWRFLYFNAAAERLLGRSRRELLGHTLWEAFPATVGSPLEQLYRATMADGRTRRLEFHYRPQDRWHDISAFATDEGLAVYFRDNTEQHVQMQKWRLLAESMPIVVWTARQDGTLDFASSRLARYTGVPVEQVIPQGWLALVHPDDKGAVVQRWGEAVKQLKPFEIEYRLRRFDGAWRWHLISAQPVNIDGGATMAWYGSSVDIHDHKRLEQEARALATRLTATMESITDGIFSLDDGWRFTYVNGQAEVFLARRRGELLGRTVWDEFPEAVGSRFQREYELCMRTGTVVRFEEHYPPLGKRYEVSAYPSDDGGITVYFRDVTEREQAERERAARRTAEQASEAKSRFLARISHELRTPLNAILGFAQMMEMDADAPLRGAQAERLRKVHAAGRHLLAMISEILDLASIEAGSTPLALQALDLHALVRGSLGSVEPLAEAAGVRLINDVGAGAPAVLADGLRLHQVLLNLAANAVKYNVRGGWVRLSAREESGRVRIEVADCGRGLTDEQLAHLFQPFNRLGAEKTDIEGAGLGLVIAKGLAQLMQGELHAARREGGGSVFTLELPRAHPPEAAVPAVAQPAAAPQGGPAGGEAAVPAAPASVLYIEDDPVNALLVKHILALRPNCTLHEAADGAAGIAMARRLQPDLILTDMNLPDMTGYEVLAALRADEATRDLCCIALSADAMPDNVKRALAAGFADFWTKPIDVPGFLMRLDGLLGKK</sequence>
<dbReference type="Pfam" id="PF00512">
    <property type="entry name" value="HisKA"/>
    <property type="match status" value="1"/>
</dbReference>
<feature type="domain" description="Response regulatory" evidence="8">
    <location>
        <begin position="1051"/>
        <end position="1168"/>
    </location>
</feature>
<dbReference type="Pfam" id="PF02518">
    <property type="entry name" value="HATPase_c"/>
    <property type="match status" value="1"/>
</dbReference>
<dbReference type="InterPro" id="IPR003594">
    <property type="entry name" value="HATPase_dom"/>
</dbReference>
<dbReference type="SMART" id="SM00448">
    <property type="entry name" value="REC"/>
    <property type="match status" value="1"/>
</dbReference>
<dbReference type="InterPro" id="IPR013655">
    <property type="entry name" value="PAS_fold_3"/>
</dbReference>
<gene>
    <name evidence="11" type="ORF">SM757_16045</name>
</gene>
<dbReference type="InterPro" id="IPR003018">
    <property type="entry name" value="GAF"/>
</dbReference>
<dbReference type="SUPFAM" id="SSF47384">
    <property type="entry name" value="Homodimeric domain of signal transducing histidine kinase"/>
    <property type="match status" value="1"/>
</dbReference>
<dbReference type="PROSITE" id="PS50110">
    <property type="entry name" value="RESPONSE_REGULATORY"/>
    <property type="match status" value="1"/>
</dbReference>
<dbReference type="InterPro" id="IPR000014">
    <property type="entry name" value="PAS"/>
</dbReference>
<evidence type="ECO:0000259" key="7">
    <source>
        <dbReference type="PROSITE" id="PS50109"/>
    </source>
</evidence>
<dbReference type="PROSITE" id="PS50112">
    <property type="entry name" value="PAS"/>
    <property type="match status" value="3"/>
</dbReference>
<keyword evidence="5" id="KW-0418">Kinase</keyword>
<dbReference type="EMBL" id="JAXOJX010000025">
    <property type="protein sequence ID" value="MDZ5458088.1"/>
    <property type="molecule type" value="Genomic_DNA"/>
</dbReference>
<evidence type="ECO:0000256" key="1">
    <source>
        <dbReference type="ARBA" id="ARBA00000085"/>
    </source>
</evidence>
<dbReference type="SMART" id="SM00387">
    <property type="entry name" value="HATPase_c"/>
    <property type="match status" value="1"/>
</dbReference>
<reference evidence="11 12" key="1">
    <citation type="submission" date="2023-11" db="EMBL/GenBank/DDBJ databases">
        <title>Draft genome of Azohydromonas lata strain H1 (DSM1123), a polyhydroxyalkanoate producer.</title>
        <authorList>
            <person name="Traversa D."/>
            <person name="D'Addabbo P."/>
            <person name="Pazzani C."/>
            <person name="Manzari C."/>
            <person name="Chiara M."/>
            <person name="Scrascia M."/>
        </authorList>
    </citation>
    <scope>NUCLEOTIDE SEQUENCE [LARGE SCALE GENOMIC DNA]</scope>
    <source>
        <strain evidence="11 12">H1</strain>
    </source>
</reference>
<dbReference type="InterPro" id="IPR001610">
    <property type="entry name" value="PAC"/>
</dbReference>
<dbReference type="CDD" id="cd00082">
    <property type="entry name" value="HisKA"/>
    <property type="match status" value="1"/>
</dbReference>
<dbReference type="Gene3D" id="1.10.287.130">
    <property type="match status" value="1"/>
</dbReference>
<dbReference type="RefSeq" id="WP_322466261.1">
    <property type="nucleotide sequence ID" value="NZ_JAXOJX010000025.1"/>
</dbReference>
<dbReference type="CDD" id="cd00130">
    <property type="entry name" value="PAS"/>
    <property type="match status" value="4"/>
</dbReference>
<dbReference type="PRINTS" id="PR00344">
    <property type="entry name" value="BCTRLSENSOR"/>
</dbReference>
<dbReference type="SMART" id="SM00086">
    <property type="entry name" value="PAC"/>
    <property type="match status" value="3"/>
</dbReference>
<dbReference type="InterPro" id="IPR003661">
    <property type="entry name" value="HisK_dim/P_dom"/>
</dbReference>
<dbReference type="SMART" id="SM00091">
    <property type="entry name" value="PAS"/>
    <property type="match status" value="4"/>
</dbReference>
<dbReference type="Gene3D" id="3.30.450.40">
    <property type="match status" value="1"/>
</dbReference>
<dbReference type="Pfam" id="PF08447">
    <property type="entry name" value="PAS_3"/>
    <property type="match status" value="3"/>
</dbReference>
<dbReference type="InterPro" id="IPR036097">
    <property type="entry name" value="HisK_dim/P_sf"/>
</dbReference>
<comment type="caution">
    <text evidence="11">The sequence shown here is derived from an EMBL/GenBank/DDBJ whole genome shotgun (WGS) entry which is preliminary data.</text>
</comment>
<protein>
    <recommendedName>
        <fullName evidence="2">histidine kinase</fullName>
        <ecNumber evidence="2">2.7.13.3</ecNumber>
    </recommendedName>
</protein>
<evidence type="ECO:0000313" key="12">
    <source>
        <dbReference type="Proteomes" id="UP001293718"/>
    </source>
</evidence>
<dbReference type="InterPro" id="IPR004358">
    <property type="entry name" value="Sig_transdc_His_kin-like_C"/>
</dbReference>
<dbReference type="SUPFAM" id="SSF55874">
    <property type="entry name" value="ATPase domain of HSP90 chaperone/DNA topoisomerase II/histidine kinase"/>
    <property type="match status" value="1"/>
</dbReference>
<dbReference type="Gene3D" id="3.30.565.10">
    <property type="entry name" value="Histidine kinase-like ATPase, C-terminal domain"/>
    <property type="match status" value="1"/>
</dbReference>
<dbReference type="Pfam" id="PF13185">
    <property type="entry name" value="GAF_2"/>
    <property type="match status" value="1"/>
</dbReference>
<proteinExistence type="predicted"/>
<dbReference type="InterPro" id="IPR005467">
    <property type="entry name" value="His_kinase_dom"/>
</dbReference>
<dbReference type="SUPFAM" id="SSF55781">
    <property type="entry name" value="GAF domain-like"/>
    <property type="match status" value="1"/>
</dbReference>
<evidence type="ECO:0000256" key="3">
    <source>
        <dbReference type="ARBA" id="ARBA00022553"/>
    </source>
</evidence>
<dbReference type="Pfam" id="PF00072">
    <property type="entry name" value="Response_reg"/>
    <property type="match status" value="1"/>
</dbReference>
<dbReference type="EC" id="2.7.13.3" evidence="2"/>
<keyword evidence="3 6" id="KW-0597">Phosphoprotein</keyword>